<keyword evidence="1" id="KW-0862">Zinc</keyword>
<keyword evidence="4" id="KW-1185">Reference proteome</keyword>
<gene>
    <name evidence="5" type="primary">LOC106812202</name>
</gene>
<dbReference type="RefSeq" id="XP_014671512.1">
    <property type="nucleotide sequence ID" value="XM_014816026.1"/>
</dbReference>
<dbReference type="Proteomes" id="UP000695022">
    <property type="component" value="Unplaced"/>
</dbReference>
<feature type="region of interest" description="Disordered" evidence="2">
    <location>
        <begin position="514"/>
        <end position="535"/>
    </location>
</feature>
<evidence type="ECO:0000313" key="4">
    <source>
        <dbReference type="Proteomes" id="UP000695022"/>
    </source>
</evidence>
<organism evidence="4 5">
    <name type="scientific">Priapulus caudatus</name>
    <name type="common">Priapulid worm</name>
    <dbReference type="NCBI Taxonomy" id="37621"/>
    <lineage>
        <taxon>Eukaryota</taxon>
        <taxon>Metazoa</taxon>
        <taxon>Ecdysozoa</taxon>
        <taxon>Scalidophora</taxon>
        <taxon>Priapulida</taxon>
        <taxon>Priapulimorpha</taxon>
        <taxon>Priapulimorphida</taxon>
        <taxon>Priapulidae</taxon>
        <taxon>Priapulus</taxon>
    </lineage>
</organism>
<dbReference type="InterPro" id="IPR013083">
    <property type="entry name" value="Znf_RING/FYVE/PHD"/>
</dbReference>
<proteinExistence type="predicted"/>
<dbReference type="PROSITE" id="PS50966">
    <property type="entry name" value="ZF_SWIM"/>
    <property type="match status" value="1"/>
</dbReference>
<dbReference type="SUPFAM" id="SSF57903">
    <property type="entry name" value="FYVE/PHD zinc finger"/>
    <property type="match status" value="1"/>
</dbReference>
<reference evidence="5" key="1">
    <citation type="submission" date="2025-08" db="UniProtKB">
        <authorList>
            <consortium name="RefSeq"/>
        </authorList>
    </citation>
    <scope>IDENTIFICATION</scope>
</reference>
<dbReference type="InterPro" id="IPR011011">
    <property type="entry name" value="Znf_FYVE_PHD"/>
</dbReference>
<keyword evidence="1" id="KW-0479">Metal-binding</keyword>
<keyword evidence="1" id="KW-0863">Zinc-finger</keyword>
<sequence>MRPLETGFKCVMRCWDEASRKCVANNFIKFIQHTIPSEILQEDKKNSLVNYLSVNWFSPPWAETMTAERLYQVDLAEQTNPLLLTDNVTERKFKDVDQTYFSGQMNRLISSFVLRLLSSIIGDDLIETGQNSATCESLKFRKRNINRKTKETNACVRALHNVIQKGLVVAYDETSGWAVIRSDASAATKQKTDELPDKFFTGTDSNEDPLRYLEERFPPTESLSKASEIFCTSQNVGLDHSYDVVSKCKKFISSLDTSATQFYRDYVIGLLPEELHEKITGNVHVVNIEHGICTCSSFIVMGQPKFCKHLYAILALRENIKNPEDLLTTFTGSYRSKPFPGYARNVLQFPTKTWHIIDSLKVMSHESSLPEMERAKSGSILQVLHDSVLKIKRVSGKLARRYPHNMGYRRIEGPIPERKYSLADQDHGPDQEVPDPYRPFVVFPERAKEQHGGKRSIRVANRGISFCNTVNDALQTLGKKALTDPVLSQKMDNPICSEDVLLNDNIDPEIPEPVFEEEEQSHSKRPPSSQLDDADSTPLKLKPYMCGLCVNSNESTPYICSSRTQLFTHIMKKHQTALIYCSICWGSGVTTAYFENDVLLERHVQRFHKCPSKQKGLKRNFSKISSGARATLSQQDNPNKKIKLHSNAHSDTEIEKPEQKDNPETQNLAKLRSKKKQFLGKILSDIKTKLWQQDDAKKNIKLVNDADSYTKLKKLIEKKGNPGTQNLAKLKSKKKQVLGKISSDIKTKLCQQDDAEKSIKLVNDADPDTEHENNILNSTCPLCKNICSQNPKKLASIGCDKCFKWFHWRCVASIMTH</sequence>
<evidence type="ECO:0000259" key="3">
    <source>
        <dbReference type="PROSITE" id="PS50966"/>
    </source>
</evidence>
<dbReference type="InterPro" id="IPR007527">
    <property type="entry name" value="Znf_SWIM"/>
</dbReference>
<accession>A0ABM1EH41</accession>
<evidence type="ECO:0000313" key="5">
    <source>
        <dbReference type="RefSeq" id="XP_014671512.1"/>
    </source>
</evidence>
<evidence type="ECO:0000256" key="1">
    <source>
        <dbReference type="PROSITE-ProRule" id="PRU00325"/>
    </source>
</evidence>
<feature type="domain" description="SWIM-type" evidence="3">
    <location>
        <begin position="284"/>
        <end position="318"/>
    </location>
</feature>
<dbReference type="GeneID" id="106812202"/>
<protein>
    <submittedName>
        <fullName evidence="5">Uncharacterized protein LOC106812202</fullName>
    </submittedName>
</protein>
<evidence type="ECO:0000256" key="2">
    <source>
        <dbReference type="SAM" id="MobiDB-lite"/>
    </source>
</evidence>
<name>A0ABM1EH41_PRICU</name>
<dbReference type="Gene3D" id="3.30.40.10">
    <property type="entry name" value="Zinc/RING finger domain, C3HC4 (zinc finger)"/>
    <property type="match status" value="1"/>
</dbReference>